<name>A0A133KJA7_HEYCO</name>
<dbReference type="PATRIC" id="fig|1398.22.peg.2657"/>
<dbReference type="Proteomes" id="UP000070376">
    <property type="component" value="Unassembled WGS sequence"/>
</dbReference>
<evidence type="ECO:0000313" key="5">
    <source>
        <dbReference type="Proteomes" id="UP000070376"/>
    </source>
</evidence>
<dbReference type="PIRSF" id="PIRSF026508">
    <property type="entry name" value="TelA"/>
    <property type="match status" value="1"/>
</dbReference>
<dbReference type="InterPro" id="IPR008863">
    <property type="entry name" value="Toxic_anion-R_TelA"/>
</dbReference>
<dbReference type="RefSeq" id="WP_014098096.1">
    <property type="nucleotide sequence ID" value="NZ_CP025437.1"/>
</dbReference>
<evidence type="ECO:0000256" key="2">
    <source>
        <dbReference type="PIRNR" id="PIRNR026508"/>
    </source>
</evidence>
<evidence type="ECO:0000313" key="4">
    <source>
        <dbReference type="EMBL" id="KWZ79548.1"/>
    </source>
</evidence>
<evidence type="ECO:0000256" key="1">
    <source>
        <dbReference type="ARBA" id="ARBA00005541"/>
    </source>
</evidence>
<dbReference type="EMBL" id="LRPN01000116">
    <property type="protein sequence ID" value="KWZ79548.1"/>
    <property type="molecule type" value="Genomic_DNA"/>
</dbReference>
<gene>
    <name evidence="4" type="ORF">HMPREF3213_02652</name>
</gene>
<comment type="caution">
    <text evidence="4">The sequence shown here is derived from an EMBL/GenBank/DDBJ whole genome shotgun (WGS) entry which is preliminary data.</text>
</comment>
<sequence>MNADKELWQEPTGGGLDDLLADPFGTRDAMLPDEGQKAEPVTETKPSRLVDMLPEENRQKAYELAKQIDPSNHQAVILYGTQAQSKLLNFSHAMLDQVQKKDIGEIGDILNDLMKKLEQVNPEELVPEKKNFFSRMFGKISNSVQELLSKYQKTSAQIDRISVKLDLSKKTLLKDIQLLEQLYEKNKDYFHALNIYIAAGELKLEELNTKTIPEMKKKAEATGDQMAFQEVNDMVQFADRLEKRLHDLKLSRQITIQSAPQIRLIQNTNQTLAEKIQSSIMTAIPLWKNQIAIALTLIRQRHAVEAQKQVSKTTNELLLRNAEMLKSNTIETAQENERGLVDIETLKKTQESLISTLEETLRIQQEGRARRFQAEQELATMENELKQKLMNLKGPGPGAGAS</sequence>
<proteinExistence type="inferred from homology"/>
<protein>
    <submittedName>
        <fullName evidence="4">Toxic anion resistance protein TelA</fullName>
    </submittedName>
</protein>
<dbReference type="PANTHER" id="PTHR38432">
    <property type="entry name" value="TELA-LIKE PROTEIN SAOUHSC_01408"/>
    <property type="match status" value="1"/>
</dbReference>
<comment type="similarity">
    <text evidence="1 2">Belongs to the TelA family.</text>
</comment>
<dbReference type="Pfam" id="PF05816">
    <property type="entry name" value="TelA"/>
    <property type="match status" value="1"/>
</dbReference>
<organism evidence="4 5">
    <name type="scientific">Heyndrickxia coagulans</name>
    <name type="common">Weizmannia coagulans</name>
    <dbReference type="NCBI Taxonomy" id="1398"/>
    <lineage>
        <taxon>Bacteria</taxon>
        <taxon>Bacillati</taxon>
        <taxon>Bacillota</taxon>
        <taxon>Bacilli</taxon>
        <taxon>Bacillales</taxon>
        <taxon>Bacillaceae</taxon>
        <taxon>Heyndrickxia</taxon>
    </lineage>
</organism>
<accession>A0A133KJA7</accession>
<dbReference type="PANTHER" id="PTHR38432:SF1">
    <property type="entry name" value="TELA-LIKE PROTEIN SAOUHSC_01408"/>
    <property type="match status" value="1"/>
</dbReference>
<evidence type="ECO:0000256" key="3">
    <source>
        <dbReference type="SAM" id="MobiDB-lite"/>
    </source>
</evidence>
<feature type="compositionally biased region" description="Basic and acidic residues" evidence="3">
    <location>
        <begin position="34"/>
        <end position="44"/>
    </location>
</feature>
<dbReference type="AlphaFoldDB" id="A0A133KJA7"/>
<reference evidence="5" key="1">
    <citation type="submission" date="2016-01" db="EMBL/GenBank/DDBJ databases">
        <authorList>
            <person name="Mitreva M."/>
            <person name="Pepin K.H."/>
            <person name="Mihindukulasuriya K.A."/>
            <person name="Fulton R."/>
            <person name="Fronick C."/>
            <person name="O'Laughlin M."/>
            <person name="Miner T."/>
            <person name="Herter B."/>
            <person name="Rosa B.A."/>
            <person name="Cordes M."/>
            <person name="Tomlinson C."/>
            <person name="Wollam A."/>
            <person name="Palsikar V.B."/>
            <person name="Mardis E.R."/>
            <person name="Wilson R.K."/>
        </authorList>
    </citation>
    <scope>NUCLEOTIDE SEQUENCE [LARGE SCALE GENOMIC DNA]</scope>
    <source>
        <strain evidence="5">GED7749B</strain>
    </source>
</reference>
<feature type="region of interest" description="Disordered" evidence="3">
    <location>
        <begin position="1"/>
        <end position="44"/>
    </location>
</feature>